<dbReference type="PANTHER" id="PTHR13243:SF1">
    <property type="entry name" value="NUCLEOLAR PROTEIN 16"/>
    <property type="match status" value="1"/>
</dbReference>
<reference evidence="6" key="2">
    <citation type="submission" date="2020-11" db="EMBL/GenBank/DDBJ databases">
        <authorList>
            <person name="Cecchin M."/>
            <person name="Marcolungo L."/>
            <person name="Rossato M."/>
            <person name="Girolomoni L."/>
            <person name="Cosentino E."/>
            <person name="Cuine S."/>
            <person name="Li-Beisson Y."/>
            <person name="Delledonne M."/>
            <person name="Ballottari M."/>
        </authorList>
    </citation>
    <scope>NUCLEOTIDE SEQUENCE</scope>
    <source>
        <strain evidence="6">211/11P</strain>
        <tissue evidence="6">Whole cell</tissue>
    </source>
</reference>
<dbReference type="EMBL" id="SIDB01000002">
    <property type="protein sequence ID" value="KAI3435856.1"/>
    <property type="molecule type" value="Genomic_DNA"/>
</dbReference>
<gene>
    <name evidence="6" type="ORF">D9Q98_001914</name>
</gene>
<comment type="subcellular location">
    <subcellularLocation>
        <location evidence="1">Nucleus</location>
        <location evidence="1">Nucleolus</location>
    </subcellularLocation>
</comment>
<dbReference type="OrthoDB" id="285729at2759"/>
<evidence type="ECO:0000313" key="6">
    <source>
        <dbReference type="EMBL" id="KAI3435856.1"/>
    </source>
</evidence>
<organism evidence="6 7">
    <name type="scientific">Chlorella vulgaris</name>
    <name type="common">Green alga</name>
    <dbReference type="NCBI Taxonomy" id="3077"/>
    <lineage>
        <taxon>Eukaryota</taxon>
        <taxon>Viridiplantae</taxon>
        <taxon>Chlorophyta</taxon>
        <taxon>core chlorophytes</taxon>
        <taxon>Trebouxiophyceae</taxon>
        <taxon>Chlorellales</taxon>
        <taxon>Chlorellaceae</taxon>
        <taxon>Chlorella clade</taxon>
        <taxon>Chlorella</taxon>
    </lineage>
</organism>
<evidence type="ECO:0000256" key="3">
    <source>
        <dbReference type="ARBA" id="ARBA00015522"/>
    </source>
</evidence>
<dbReference type="PANTHER" id="PTHR13243">
    <property type="entry name" value="HSPC111 PROTEIN-RELATED"/>
    <property type="match status" value="1"/>
</dbReference>
<protein>
    <recommendedName>
        <fullName evidence="3">Nucleolar protein 16</fullName>
    </recommendedName>
</protein>
<sequence>MGGSLRRHKRKQPRIIKRHKKKPHVKSDMPQDLIVNAAEFKAKLGVEPQWDNQQHIESNYEAAGLVADVNAAFGRNRRRDILKEKVEAHPELLDAEPEDEMKAACGQKRSTGKAAPKRLTTHQRQIVKQLIERHGDDVAAMQRDRKLNSMQHSQGVLTALLESYNHWGEGAGVDFRVPNKRLW</sequence>
<evidence type="ECO:0000313" key="7">
    <source>
        <dbReference type="Proteomes" id="UP001055712"/>
    </source>
</evidence>
<proteinExistence type="inferred from homology"/>
<dbReference type="GO" id="GO:0005730">
    <property type="term" value="C:nucleolus"/>
    <property type="evidence" value="ECO:0007669"/>
    <property type="project" value="UniProtKB-SubCell"/>
</dbReference>
<feature type="region of interest" description="Disordered" evidence="5">
    <location>
        <begin position="1"/>
        <end position="27"/>
    </location>
</feature>
<evidence type="ECO:0000256" key="5">
    <source>
        <dbReference type="SAM" id="MobiDB-lite"/>
    </source>
</evidence>
<name>A0A9D4Z087_CHLVU</name>
<reference evidence="6" key="1">
    <citation type="journal article" date="2019" name="Plant J.">
        <title>Chlorella vulgaris genome assembly and annotation reveals the molecular basis for metabolic acclimation to high light conditions.</title>
        <authorList>
            <person name="Cecchin M."/>
            <person name="Marcolungo L."/>
            <person name="Rossato M."/>
            <person name="Girolomoni L."/>
            <person name="Cosentino E."/>
            <person name="Cuine S."/>
            <person name="Li-Beisson Y."/>
            <person name="Delledonne M."/>
            <person name="Ballottari M."/>
        </authorList>
    </citation>
    <scope>NUCLEOTIDE SEQUENCE</scope>
    <source>
        <strain evidence="6">211/11P</strain>
    </source>
</reference>
<evidence type="ECO:0000256" key="1">
    <source>
        <dbReference type="ARBA" id="ARBA00004604"/>
    </source>
</evidence>
<evidence type="ECO:0000256" key="2">
    <source>
        <dbReference type="ARBA" id="ARBA00008479"/>
    </source>
</evidence>
<dbReference type="Proteomes" id="UP001055712">
    <property type="component" value="Unassembled WGS sequence"/>
</dbReference>
<dbReference type="InterPro" id="IPR019002">
    <property type="entry name" value="Ribosome_biogenesis_Nop16"/>
</dbReference>
<dbReference type="GO" id="GO:0042273">
    <property type="term" value="P:ribosomal large subunit biogenesis"/>
    <property type="evidence" value="ECO:0007669"/>
    <property type="project" value="TreeGrafter"/>
</dbReference>
<evidence type="ECO:0000256" key="4">
    <source>
        <dbReference type="ARBA" id="ARBA00023242"/>
    </source>
</evidence>
<keyword evidence="4" id="KW-0539">Nucleus</keyword>
<comment type="caution">
    <text evidence="6">The sequence shown here is derived from an EMBL/GenBank/DDBJ whole genome shotgun (WGS) entry which is preliminary data.</text>
</comment>
<dbReference type="Pfam" id="PF09420">
    <property type="entry name" value="Nop16"/>
    <property type="match status" value="1"/>
</dbReference>
<accession>A0A9D4Z087</accession>
<comment type="similarity">
    <text evidence="2">Belongs to the NOP16 family.</text>
</comment>
<keyword evidence="7" id="KW-1185">Reference proteome</keyword>
<dbReference type="AlphaFoldDB" id="A0A9D4Z087"/>
<feature type="compositionally biased region" description="Basic residues" evidence="5">
    <location>
        <begin position="1"/>
        <end position="24"/>
    </location>
</feature>